<proteinExistence type="inferred from homology"/>
<keyword evidence="3" id="KW-0539">Nucleus</keyword>
<protein>
    <submittedName>
        <fullName evidence="5">Uncharacterized protein</fullName>
    </submittedName>
</protein>
<dbReference type="GO" id="GO:0006338">
    <property type="term" value="P:chromatin remodeling"/>
    <property type="evidence" value="ECO:0007669"/>
    <property type="project" value="TreeGrafter"/>
</dbReference>
<evidence type="ECO:0000256" key="3">
    <source>
        <dbReference type="ARBA" id="ARBA00023242"/>
    </source>
</evidence>
<feature type="region of interest" description="Disordered" evidence="4">
    <location>
        <begin position="201"/>
        <end position="251"/>
    </location>
</feature>
<evidence type="ECO:0000256" key="4">
    <source>
        <dbReference type="SAM" id="MobiDB-lite"/>
    </source>
</evidence>
<sequence length="251" mass="27577">DSEKRPLLQLVTLVTLPAINSHQTSAWRSFEAHRPSSFCTGFGFSVFVSNIGEHPLYKMADEYFFALTLKGKNTNEVWDPEAKGAGAEDYQGGHKLIIKQALLGPGATEGNWLFCFLVMFTYESLSLAGEVNVIQVEAMTWKDSVKIPIATLKAGGANNQVLLDLSFPDPPVTFTLIQGSGPVHIVGHHLIGGPIEEFDEMDEMEEEMIEDDEGEEGAEEEEDDEEPKSKKAKTNSVKGKTSAKNNTKAKK</sequence>
<dbReference type="SUPFAM" id="SSF69203">
    <property type="entry name" value="Nucleoplasmin-like core domain"/>
    <property type="match status" value="1"/>
</dbReference>
<dbReference type="PANTHER" id="PTHR22747">
    <property type="entry name" value="NUCLEOPLASMIN"/>
    <property type="match status" value="1"/>
</dbReference>
<gene>
    <name evidence="5" type="ORF">YQE_07587</name>
</gene>
<name>N6TDN6_DENPD</name>
<dbReference type="GO" id="GO:0042393">
    <property type="term" value="F:histone binding"/>
    <property type="evidence" value="ECO:0007669"/>
    <property type="project" value="TreeGrafter"/>
</dbReference>
<dbReference type="InterPro" id="IPR004301">
    <property type="entry name" value="Nucleoplasmin"/>
</dbReference>
<feature type="non-terminal residue" evidence="5">
    <location>
        <position position="1"/>
    </location>
</feature>
<dbReference type="InterPro" id="IPR036824">
    <property type="entry name" value="Nucleoplasmin_core_dom_sf"/>
</dbReference>
<reference evidence="5" key="1">
    <citation type="journal article" date="2013" name="Genome Biol.">
        <title>Draft genome of the mountain pine beetle, Dendroctonus ponderosae Hopkins, a major forest pest.</title>
        <authorList>
            <person name="Keeling C.I."/>
            <person name="Yuen M.M."/>
            <person name="Liao N.Y."/>
            <person name="Docking T.R."/>
            <person name="Chan S.K."/>
            <person name="Taylor G.A."/>
            <person name="Palmquist D.L."/>
            <person name="Jackman S.D."/>
            <person name="Nguyen A."/>
            <person name="Li M."/>
            <person name="Henderson H."/>
            <person name="Janes J.K."/>
            <person name="Zhao Y."/>
            <person name="Pandoh P."/>
            <person name="Moore R."/>
            <person name="Sperling F.A."/>
            <person name="Huber D.P."/>
            <person name="Birol I."/>
            <person name="Jones S.J."/>
            <person name="Bohlmann J."/>
        </authorList>
    </citation>
    <scope>NUCLEOTIDE SEQUENCE</scope>
</reference>
<dbReference type="Pfam" id="PF03066">
    <property type="entry name" value="Nucleoplasmin"/>
    <property type="match status" value="1"/>
</dbReference>
<feature type="compositionally biased region" description="Acidic residues" evidence="4">
    <location>
        <begin position="201"/>
        <end position="226"/>
    </location>
</feature>
<dbReference type="InterPro" id="IPR024057">
    <property type="entry name" value="Nucleoplasmin_core_dom"/>
</dbReference>
<feature type="compositionally biased region" description="Low complexity" evidence="4">
    <location>
        <begin position="238"/>
        <end position="251"/>
    </location>
</feature>
<organism evidence="5">
    <name type="scientific">Dendroctonus ponderosae</name>
    <name type="common">Mountain pine beetle</name>
    <dbReference type="NCBI Taxonomy" id="77166"/>
    <lineage>
        <taxon>Eukaryota</taxon>
        <taxon>Metazoa</taxon>
        <taxon>Ecdysozoa</taxon>
        <taxon>Arthropoda</taxon>
        <taxon>Hexapoda</taxon>
        <taxon>Insecta</taxon>
        <taxon>Pterygota</taxon>
        <taxon>Neoptera</taxon>
        <taxon>Endopterygota</taxon>
        <taxon>Coleoptera</taxon>
        <taxon>Polyphaga</taxon>
        <taxon>Cucujiformia</taxon>
        <taxon>Curculionidae</taxon>
        <taxon>Scolytinae</taxon>
        <taxon>Dendroctonus</taxon>
    </lineage>
</organism>
<dbReference type="GO" id="GO:0003723">
    <property type="term" value="F:RNA binding"/>
    <property type="evidence" value="ECO:0007669"/>
    <property type="project" value="TreeGrafter"/>
</dbReference>
<dbReference type="GO" id="GO:0005654">
    <property type="term" value="C:nucleoplasm"/>
    <property type="evidence" value="ECO:0007669"/>
    <property type="project" value="TreeGrafter"/>
</dbReference>
<comment type="subcellular location">
    <subcellularLocation>
        <location evidence="1">Nucleus</location>
    </subcellularLocation>
</comment>
<dbReference type="GO" id="GO:0005730">
    <property type="term" value="C:nucleolus"/>
    <property type="evidence" value="ECO:0007669"/>
    <property type="project" value="TreeGrafter"/>
</dbReference>
<dbReference type="GO" id="GO:0005737">
    <property type="term" value="C:cytoplasm"/>
    <property type="evidence" value="ECO:0007669"/>
    <property type="project" value="TreeGrafter"/>
</dbReference>
<accession>N6TDN6</accession>
<dbReference type="OMA" id="FNDGEIY"/>
<dbReference type="AlphaFoldDB" id="N6TDN6"/>
<evidence type="ECO:0000256" key="2">
    <source>
        <dbReference type="ARBA" id="ARBA00010744"/>
    </source>
</evidence>
<comment type="similarity">
    <text evidence="2">Belongs to the nucleoplasmin family.</text>
</comment>
<dbReference type="OrthoDB" id="6075101at2759"/>
<dbReference type="HOGENOM" id="CLU_097031_1_0_1"/>
<evidence type="ECO:0000313" key="5">
    <source>
        <dbReference type="EMBL" id="ENN75858.1"/>
    </source>
</evidence>
<dbReference type="EMBL" id="KB740997">
    <property type="protein sequence ID" value="ENN75858.1"/>
    <property type="molecule type" value="Genomic_DNA"/>
</dbReference>
<evidence type="ECO:0000256" key="1">
    <source>
        <dbReference type="ARBA" id="ARBA00004123"/>
    </source>
</evidence>
<dbReference type="GO" id="GO:0003682">
    <property type="term" value="F:chromatin binding"/>
    <property type="evidence" value="ECO:0007669"/>
    <property type="project" value="TreeGrafter"/>
</dbReference>
<dbReference type="Gene3D" id="2.60.120.340">
    <property type="entry name" value="Nucleoplasmin core domain"/>
    <property type="match status" value="2"/>
</dbReference>
<dbReference type="PANTHER" id="PTHR22747:SF18">
    <property type="entry name" value="GEO09167P1-RELATED"/>
    <property type="match status" value="1"/>
</dbReference>